<dbReference type="OrthoDB" id="2993351at2759"/>
<sequence length="169" mass="19604">MTTTVEKAPTAQKTPWTPPNGNWKTYDLHCHCGTIRYRMKLSPHLYEDEVTPEHPERCVAINCYCSYCARNGQWTVHPLFGNVEWTKGLDHRGEYRIGENKYPYGVCRKCCCFLGTDSRELIKKLGFQEEVRCSINVRMLKNFDQDKMSVRDARAMRDIGAPYTVGDEQ</sequence>
<gene>
    <name evidence="1" type="ORF">BAUCODRAFT_36615</name>
</gene>
<accession>M2N536</accession>
<evidence type="ECO:0008006" key="3">
    <source>
        <dbReference type="Google" id="ProtNLM"/>
    </source>
</evidence>
<reference evidence="1 2" key="1">
    <citation type="journal article" date="2012" name="PLoS Pathog.">
        <title>Diverse lifestyles and strategies of plant pathogenesis encoded in the genomes of eighteen Dothideomycetes fungi.</title>
        <authorList>
            <person name="Ohm R.A."/>
            <person name="Feau N."/>
            <person name="Henrissat B."/>
            <person name="Schoch C.L."/>
            <person name="Horwitz B.A."/>
            <person name="Barry K.W."/>
            <person name="Condon B.J."/>
            <person name="Copeland A.C."/>
            <person name="Dhillon B."/>
            <person name="Glaser F."/>
            <person name="Hesse C.N."/>
            <person name="Kosti I."/>
            <person name="LaButti K."/>
            <person name="Lindquist E.A."/>
            <person name="Lucas S."/>
            <person name="Salamov A.A."/>
            <person name="Bradshaw R.E."/>
            <person name="Ciuffetti L."/>
            <person name="Hamelin R.C."/>
            <person name="Kema G.H.J."/>
            <person name="Lawrence C."/>
            <person name="Scott J.A."/>
            <person name="Spatafora J.W."/>
            <person name="Turgeon B.G."/>
            <person name="de Wit P.J.G.M."/>
            <person name="Zhong S."/>
            <person name="Goodwin S.B."/>
            <person name="Grigoriev I.V."/>
        </authorList>
    </citation>
    <scope>NUCLEOTIDE SEQUENCE [LARGE SCALE GENOMIC DNA]</scope>
    <source>
        <strain evidence="1 2">UAMH 10762</strain>
    </source>
</reference>
<dbReference type="Gene3D" id="2.170.150.70">
    <property type="match status" value="1"/>
</dbReference>
<keyword evidence="2" id="KW-1185">Reference proteome</keyword>
<organism evidence="1 2">
    <name type="scientific">Baudoinia panamericana (strain UAMH 10762)</name>
    <name type="common">Angels' share fungus</name>
    <name type="synonym">Baudoinia compniacensis (strain UAMH 10762)</name>
    <dbReference type="NCBI Taxonomy" id="717646"/>
    <lineage>
        <taxon>Eukaryota</taxon>
        <taxon>Fungi</taxon>
        <taxon>Dikarya</taxon>
        <taxon>Ascomycota</taxon>
        <taxon>Pezizomycotina</taxon>
        <taxon>Dothideomycetes</taxon>
        <taxon>Dothideomycetidae</taxon>
        <taxon>Mycosphaerellales</taxon>
        <taxon>Teratosphaeriaceae</taxon>
        <taxon>Baudoinia</taxon>
    </lineage>
</organism>
<dbReference type="OMA" id="SEYRFAT"/>
<dbReference type="InterPro" id="IPR011057">
    <property type="entry name" value="Mss4-like_sf"/>
</dbReference>
<dbReference type="SUPFAM" id="SSF51316">
    <property type="entry name" value="Mss4-like"/>
    <property type="match status" value="1"/>
</dbReference>
<dbReference type="GeneID" id="19113008"/>
<protein>
    <recommendedName>
        <fullName evidence="3">CENP-V/GFA domain-containing protein</fullName>
    </recommendedName>
</protein>
<evidence type="ECO:0000313" key="2">
    <source>
        <dbReference type="Proteomes" id="UP000011761"/>
    </source>
</evidence>
<dbReference type="Proteomes" id="UP000011761">
    <property type="component" value="Unassembled WGS sequence"/>
</dbReference>
<name>M2N536_BAUPA</name>
<dbReference type="KEGG" id="bcom:BAUCODRAFT_36615"/>
<dbReference type="EMBL" id="KB445559">
    <property type="protein sequence ID" value="EMC94144.1"/>
    <property type="molecule type" value="Genomic_DNA"/>
</dbReference>
<dbReference type="HOGENOM" id="CLU_055491_7_0_1"/>
<dbReference type="AlphaFoldDB" id="M2N536"/>
<dbReference type="RefSeq" id="XP_007678669.1">
    <property type="nucleotide sequence ID" value="XM_007680479.1"/>
</dbReference>
<evidence type="ECO:0000313" key="1">
    <source>
        <dbReference type="EMBL" id="EMC94144.1"/>
    </source>
</evidence>
<proteinExistence type="predicted"/>